<dbReference type="GO" id="GO:0009404">
    <property type="term" value="P:toxin metabolic process"/>
    <property type="evidence" value="ECO:0007669"/>
    <property type="project" value="UniProtKB-UniRule"/>
</dbReference>
<feature type="compositionally biased region" description="Low complexity" evidence="3">
    <location>
        <begin position="31"/>
        <end position="45"/>
    </location>
</feature>
<dbReference type="GO" id="GO:0005737">
    <property type="term" value="C:cytoplasm"/>
    <property type="evidence" value="ECO:0007669"/>
    <property type="project" value="UniProtKB-SubCell"/>
</dbReference>
<organism evidence="4 5">
    <name type="scientific">Roseibium aggregatum</name>
    <dbReference type="NCBI Taxonomy" id="187304"/>
    <lineage>
        <taxon>Bacteria</taxon>
        <taxon>Pseudomonadati</taxon>
        <taxon>Pseudomonadota</taxon>
        <taxon>Alphaproteobacteria</taxon>
        <taxon>Hyphomicrobiales</taxon>
        <taxon>Stappiaceae</taxon>
        <taxon>Roseibium</taxon>
    </lineage>
</organism>
<proteinExistence type="inferred from homology"/>
<comment type="similarity">
    <text evidence="1 2">Belongs to the RTX toxin acyltransferase family.</text>
</comment>
<dbReference type="InterPro" id="IPR003996">
    <property type="entry name" value="RTX_toxin-activating_protC_bac"/>
</dbReference>
<comment type="function">
    <text evidence="2">Involved in fatty acylation of protoxin at internal lysine residues, thereby converting it to the active toxin.</text>
</comment>
<keyword evidence="2" id="KW-0808">Transferase</keyword>
<keyword evidence="2" id="KW-0012">Acyltransferase</keyword>
<reference evidence="4" key="1">
    <citation type="submission" date="2020-05" db="EMBL/GenBank/DDBJ databases">
        <title>Identification of trans-AT polyketide cluster in two marine bacteria, producers of a novel glutaramide-containing polyketide sesbanimide D and analogs.</title>
        <authorList>
            <person name="Kacar D."/>
            <person name="Rodriguez P."/>
            <person name="Canedo L."/>
            <person name="Gonzalez E."/>
            <person name="Galan B."/>
            <person name="De La Calle F."/>
            <person name="Garcia J.L."/>
        </authorList>
    </citation>
    <scope>NUCLEOTIDE SEQUENCE</scope>
    <source>
        <strain evidence="4">PHM038</strain>
    </source>
</reference>
<gene>
    <name evidence="4" type="ORF">HK439_08785</name>
</gene>
<feature type="compositionally biased region" description="Low complexity" evidence="3">
    <location>
        <begin position="1"/>
        <end position="22"/>
    </location>
</feature>
<sequence>MTEQVEAASSATSAEAATGSSGMVRPREAMEPSGEGKSSPGSSGKTGNNVQIAQAVKNLNAGFGEVVGLLMRDPKCRHLSLADLEWLVLPALAANQMMSARGKVKDKAGNEAGLTVPLALVLWAKVSEEVDQKLEAQKKAGAPLRLAPGDWTSGDIPWLVLSLGPKELQAKLQEKLDEETGAGIKVFAASKESEA</sequence>
<comment type="caution">
    <text evidence="4">The sequence shown here is derived from an EMBL/GenBank/DDBJ whole genome shotgun (WGS) entry which is preliminary data.</text>
</comment>
<evidence type="ECO:0000256" key="1">
    <source>
        <dbReference type="ARBA" id="ARBA00005686"/>
    </source>
</evidence>
<evidence type="ECO:0000313" key="5">
    <source>
        <dbReference type="Proteomes" id="UP000598467"/>
    </source>
</evidence>
<dbReference type="Pfam" id="PF02794">
    <property type="entry name" value="HlyC"/>
    <property type="match status" value="1"/>
</dbReference>
<evidence type="ECO:0000313" key="4">
    <source>
        <dbReference type="EMBL" id="MBD1546355.1"/>
    </source>
</evidence>
<evidence type="ECO:0000256" key="2">
    <source>
        <dbReference type="RuleBase" id="RU368102"/>
    </source>
</evidence>
<protein>
    <recommendedName>
        <fullName evidence="2">RTX toxin-activating lysine-acyltransferase</fullName>
        <ecNumber evidence="2">2.3.1.-</ecNumber>
    </recommendedName>
</protein>
<dbReference type="Proteomes" id="UP000598467">
    <property type="component" value="Unassembled WGS sequence"/>
</dbReference>
<keyword evidence="2" id="KW-0963">Cytoplasm</keyword>
<name>A0A926S5N5_9HYPH</name>
<dbReference type="EC" id="2.3.1.-" evidence="2"/>
<dbReference type="AlphaFoldDB" id="A0A926S5N5"/>
<dbReference type="RefSeq" id="WP_190291025.1">
    <property type="nucleotide sequence ID" value="NZ_JABFCZ010000008.1"/>
</dbReference>
<keyword evidence="2" id="KW-0204">Cytolysis</keyword>
<evidence type="ECO:0000256" key="3">
    <source>
        <dbReference type="SAM" id="MobiDB-lite"/>
    </source>
</evidence>
<dbReference type="GO" id="GO:0016746">
    <property type="term" value="F:acyltransferase activity"/>
    <property type="evidence" value="ECO:0007669"/>
    <property type="project" value="UniProtKB-UniRule"/>
</dbReference>
<dbReference type="EMBL" id="JABFCZ010000008">
    <property type="protein sequence ID" value="MBD1546355.1"/>
    <property type="molecule type" value="Genomic_DNA"/>
</dbReference>
<comment type="subcellular location">
    <subcellularLocation>
        <location evidence="2">Cytoplasm</location>
    </subcellularLocation>
</comment>
<dbReference type="GO" id="GO:0031640">
    <property type="term" value="P:killing of cells of another organism"/>
    <property type="evidence" value="ECO:0007669"/>
    <property type="project" value="UniProtKB-KW"/>
</dbReference>
<feature type="region of interest" description="Disordered" evidence="3">
    <location>
        <begin position="1"/>
        <end position="48"/>
    </location>
</feature>
<accession>A0A926S5N5</accession>